<evidence type="ECO:0000313" key="2">
    <source>
        <dbReference type="EMBL" id="CDS42200.1"/>
    </source>
</evidence>
<reference evidence="2" key="1">
    <citation type="journal article" date="2013" name="Nature">
        <title>The genomes of four tapeworm species reveal adaptations to parasitism.</title>
        <authorList>
            <person name="Tsai I.J."/>
            <person name="Zarowiecki M."/>
            <person name="Holroyd N."/>
            <person name="Garciarrubio A."/>
            <person name="Sanchez-Flores A."/>
            <person name="Brooks K.L."/>
            <person name="Tracey A."/>
            <person name="Bobes R.J."/>
            <person name="Fragoso G."/>
            <person name="Sciutto E."/>
            <person name="Aslett M."/>
            <person name="Beasley H."/>
            <person name="Bennett H.M."/>
            <person name="Cai J."/>
            <person name="Camicia F."/>
            <person name="Clark R."/>
            <person name="Cucher M."/>
            <person name="De Silva N."/>
            <person name="Day T.A."/>
            <person name="Deplazes P."/>
            <person name="Estrada K."/>
            <person name="Fernandez C."/>
            <person name="Holland P.W."/>
            <person name="Hou J."/>
            <person name="Hu S."/>
            <person name="Huckvale T."/>
            <person name="Hung S.S."/>
            <person name="Kamenetzky L."/>
            <person name="Keane J.A."/>
            <person name="Kiss F."/>
            <person name="Koziol U."/>
            <person name="Lambert O."/>
            <person name="Liu K."/>
            <person name="Luo X."/>
            <person name="Luo Y."/>
            <person name="Macchiaroli N."/>
            <person name="Nichol S."/>
            <person name="Paps J."/>
            <person name="Parkinson J."/>
            <person name="Pouchkina-Stantcheva N."/>
            <person name="Riddiford N."/>
            <person name="Rosenzvit M."/>
            <person name="Salinas G."/>
            <person name="Wasmuth J.D."/>
            <person name="Zamanian M."/>
            <person name="Zheng Y."/>
            <person name="Cai X."/>
            <person name="Soberon X."/>
            <person name="Olson P.D."/>
            <person name="Laclette J.P."/>
            <person name="Brehm K."/>
            <person name="Berriman M."/>
            <person name="Garciarrubio A."/>
            <person name="Bobes R.J."/>
            <person name="Fragoso G."/>
            <person name="Sanchez-Flores A."/>
            <person name="Estrada K."/>
            <person name="Cevallos M.A."/>
            <person name="Morett E."/>
            <person name="Gonzalez V."/>
            <person name="Portillo T."/>
            <person name="Ochoa-Leyva A."/>
            <person name="Jose M.V."/>
            <person name="Sciutto E."/>
            <person name="Landa A."/>
            <person name="Jimenez L."/>
            <person name="Valdes V."/>
            <person name="Carrero J.C."/>
            <person name="Larralde C."/>
            <person name="Morales-Montor J."/>
            <person name="Limon-Lason J."/>
            <person name="Soberon X."/>
            <person name="Laclette J.P."/>
        </authorList>
    </citation>
    <scope>NUCLEOTIDE SEQUENCE [LARGE SCALE GENOMIC DNA]</scope>
</reference>
<dbReference type="Proteomes" id="UP000017246">
    <property type="component" value="Unassembled WGS sequence"/>
</dbReference>
<sequence>MSSRYELRNFDTDMKEERQGRLKEIIYDLLNEAENRSWPQNLARRIKESCDEEFKGTWNCHVGPSFGSSFPYESKTYFYCEWDDLSILVYKFQ</sequence>
<keyword evidence="1" id="KW-0963">Cytoplasm</keyword>
<dbReference type="EMBL" id="LN902842">
    <property type="protein sequence ID" value="CDS42200.1"/>
    <property type="molecule type" value="Genomic_DNA"/>
</dbReference>
<dbReference type="CDD" id="cd21450">
    <property type="entry name" value="DLC-like_DYNLL1-like"/>
    <property type="match status" value="1"/>
</dbReference>
<evidence type="ECO:0000313" key="3">
    <source>
        <dbReference type="Proteomes" id="UP000017246"/>
    </source>
</evidence>
<dbReference type="SMART" id="SM01375">
    <property type="entry name" value="Dynein_light"/>
    <property type="match status" value="1"/>
</dbReference>
<keyword evidence="3" id="KW-1185">Reference proteome</keyword>
<keyword evidence="1" id="KW-0243">Dynein</keyword>
<dbReference type="InterPro" id="IPR001372">
    <property type="entry name" value="Dynein_light_chain_typ-1/2"/>
</dbReference>
<accession>A0A068YFU1</accession>
<dbReference type="OMA" id="GTWNCHV"/>
<dbReference type="AlphaFoldDB" id="A0A068YFU1"/>
<keyword evidence="1" id="KW-0505">Motor protein</keyword>
<dbReference type="GO" id="GO:0005874">
    <property type="term" value="C:microtubule"/>
    <property type="evidence" value="ECO:0007669"/>
    <property type="project" value="UniProtKB-KW"/>
</dbReference>
<dbReference type="OrthoDB" id="6219848at2759"/>
<proteinExistence type="inferred from homology"/>
<name>A0A068YFU1_ECHMU</name>
<dbReference type="Gene3D" id="3.30.740.10">
    <property type="entry name" value="Protein Inhibitor Of Neuronal Nitric Oxide Synthase"/>
    <property type="match status" value="1"/>
</dbReference>
<comment type="similarity">
    <text evidence="1">Belongs to the dynein light chain family.</text>
</comment>
<evidence type="ECO:0000256" key="1">
    <source>
        <dbReference type="RuleBase" id="RU365010"/>
    </source>
</evidence>
<dbReference type="GO" id="GO:0045505">
    <property type="term" value="F:dynein intermediate chain binding"/>
    <property type="evidence" value="ECO:0007669"/>
    <property type="project" value="TreeGrafter"/>
</dbReference>
<organism evidence="2 3">
    <name type="scientific">Echinococcus multilocularis</name>
    <name type="common">Fox tapeworm</name>
    <dbReference type="NCBI Taxonomy" id="6211"/>
    <lineage>
        <taxon>Eukaryota</taxon>
        <taxon>Metazoa</taxon>
        <taxon>Spiralia</taxon>
        <taxon>Lophotrochozoa</taxon>
        <taxon>Platyhelminthes</taxon>
        <taxon>Cestoda</taxon>
        <taxon>Eucestoda</taxon>
        <taxon>Cyclophyllidea</taxon>
        <taxon>Taeniidae</taxon>
        <taxon>Echinococcus</taxon>
    </lineage>
</organism>
<gene>
    <name evidence="2" type="ORF">EmuJ_000990800</name>
</gene>
<dbReference type="PANTHER" id="PTHR11886:SF35">
    <property type="entry name" value="DYNEIN LIGHT CHAIN"/>
    <property type="match status" value="1"/>
</dbReference>
<dbReference type="GO" id="GO:0007017">
    <property type="term" value="P:microtubule-based process"/>
    <property type="evidence" value="ECO:0007669"/>
    <property type="project" value="InterPro"/>
</dbReference>
<dbReference type="PANTHER" id="PTHR11886">
    <property type="entry name" value="DYNEIN LIGHT CHAIN"/>
    <property type="match status" value="1"/>
</dbReference>
<dbReference type="GO" id="GO:0005868">
    <property type="term" value="C:cytoplasmic dynein complex"/>
    <property type="evidence" value="ECO:0007669"/>
    <property type="project" value="TreeGrafter"/>
</dbReference>
<protein>
    <recommendedName>
        <fullName evidence="1">Dynein light chain</fullName>
    </recommendedName>
</protein>
<comment type="subcellular location">
    <subcellularLocation>
        <location evidence="1">Cytoplasm</location>
        <location evidence="1">Cytoskeleton</location>
    </subcellularLocation>
</comment>
<dbReference type="SUPFAM" id="SSF54648">
    <property type="entry name" value="DLC"/>
    <property type="match status" value="1"/>
</dbReference>
<keyword evidence="1" id="KW-0493">Microtubule</keyword>
<dbReference type="InterPro" id="IPR037177">
    <property type="entry name" value="DLC_sf"/>
</dbReference>
<keyword evidence="1" id="KW-0206">Cytoskeleton</keyword>
<reference evidence="2" key="2">
    <citation type="submission" date="2015-11" db="EMBL/GenBank/DDBJ databases">
        <authorList>
            <person name="Zhang Y."/>
            <person name="Guo Z."/>
        </authorList>
    </citation>
    <scope>NUCLEOTIDE SEQUENCE</scope>
</reference>
<dbReference type="Pfam" id="PF01221">
    <property type="entry name" value="Dynein_light"/>
    <property type="match status" value="1"/>
</dbReference>